<dbReference type="GO" id="GO:0005829">
    <property type="term" value="C:cytosol"/>
    <property type="evidence" value="ECO:0007669"/>
    <property type="project" value="UniProtKB-ARBA"/>
</dbReference>
<feature type="domain" description="Translation elongation factor P/YeiP central" evidence="11">
    <location>
        <begin position="67"/>
        <end position="121"/>
    </location>
</feature>
<dbReference type="InterPro" id="IPR001059">
    <property type="entry name" value="Transl_elong_P/YeiP_cen"/>
</dbReference>
<dbReference type="Proteomes" id="UP000279422">
    <property type="component" value="Unassembled WGS sequence"/>
</dbReference>
<dbReference type="InterPro" id="IPR008991">
    <property type="entry name" value="Translation_prot_SH3-like_sf"/>
</dbReference>
<dbReference type="GO" id="GO:0043043">
    <property type="term" value="P:peptide biosynthetic process"/>
    <property type="evidence" value="ECO:0007669"/>
    <property type="project" value="InterPro"/>
</dbReference>
<evidence type="ECO:0000256" key="1">
    <source>
        <dbReference type="ARBA" id="ARBA00004496"/>
    </source>
</evidence>
<dbReference type="Gene3D" id="2.40.50.140">
    <property type="entry name" value="Nucleic acid-binding proteins"/>
    <property type="match status" value="2"/>
</dbReference>
<evidence type="ECO:0000256" key="2">
    <source>
        <dbReference type="ARBA" id="ARBA00004815"/>
    </source>
</evidence>
<dbReference type="FunFam" id="2.30.30.30:FF:000003">
    <property type="entry name" value="Elongation factor P"/>
    <property type="match status" value="1"/>
</dbReference>
<keyword evidence="5 7" id="KW-0251">Elongation factor</keyword>
<comment type="caution">
    <text evidence="12">The sequence shown here is derived from an EMBL/GenBank/DDBJ whole genome shotgun (WGS) entry which is preliminary data.</text>
</comment>
<dbReference type="SUPFAM" id="SSF50104">
    <property type="entry name" value="Translation proteins SH3-like domain"/>
    <property type="match status" value="1"/>
</dbReference>
<dbReference type="InterPro" id="IPR020599">
    <property type="entry name" value="Transl_elong_fac_P/YeiP"/>
</dbReference>
<comment type="pathway">
    <text evidence="2 7">Protein biosynthesis; polypeptide chain elongation.</text>
</comment>
<sequence length="185" mass="20781">MIIANSLREGMSVEIDGTLYEVVEFQHVKRGRGGAFVRVMLKNLETSETVRKVLQPEQKIKDVFVEEKKAQYLYREGENLHFMDMESFEEKMVPEKVLGRKVGFLKENLEVTLRLCEGKVIGIELPTFVDLKVKKASPGVKGDTVGSATKPVVLESGYSLQVPLFIKEGDVVRVDTRSGEYVGKA</sequence>
<dbReference type="HAMAP" id="MF_00141">
    <property type="entry name" value="EF_P"/>
    <property type="match status" value="1"/>
</dbReference>
<dbReference type="CDD" id="cd04470">
    <property type="entry name" value="S1_EF-P_repeat_1"/>
    <property type="match status" value="1"/>
</dbReference>
<dbReference type="GO" id="GO:0003746">
    <property type="term" value="F:translation elongation factor activity"/>
    <property type="evidence" value="ECO:0007669"/>
    <property type="project" value="UniProtKB-UniRule"/>
</dbReference>
<dbReference type="CDD" id="cd05794">
    <property type="entry name" value="S1_EF-P_repeat_2"/>
    <property type="match status" value="1"/>
</dbReference>
<dbReference type="UniPathway" id="UPA00345"/>
<comment type="similarity">
    <text evidence="3 7 9">Belongs to the elongation factor P family.</text>
</comment>
<dbReference type="PIRSF" id="PIRSF005901">
    <property type="entry name" value="EF-P"/>
    <property type="match status" value="1"/>
</dbReference>
<evidence type="ECO:0000256" key="6">
    <source>
        <dbReference type="ARBA" id="ARBA00022917"/>
    </source>
</evidence>
<evidence type="ECO:0000313" key="13">
    <source>
        <dbReference type="Proteomes" id="UP000279422"/>
    </source>
</evidence>
<dbReference type="InterPro" id="IPR014722">
    <property type="entry name" value="Rib_uL2_dom2"/>
</dbReference>
<dbReference type="SMART" id="SM00841">
    <property type="entry name" value="Elong-fact-P_C"/>
    <property type="match status" value="1"/>
</dbReference>
<evidence type="ECO:0000256" key="9">
    <source>
        <dbReference type="RuleBase" id="RU004389"/>
    </source>
</evidence>
<dbReference type="EMBL" id="QMPZ01000078">
    <property type="protein sequence ID" value="RLE08813.1"/>
    <property type="molecule type" value="Genomic_DNA"/>
</dbReference>
<dbReference type="InterPro" id="IPR012340">
    <property type="entry name" value="NA-bd_OB-fold"/>
</dbReference>
<evidence type="ECO:0000256" key="3">
    <source>
        <dbReference type="ARBA" id="ARBA00009479"/>
    </source>
</evidence>
<evidence type="ECO:0000256" key="4">
    <source>
        <dbReference type="ARBA" id="ARBA00022490"/>
    </source>
</evidence>
<name>A0A497E3C5_UNCAE</name>
<dbReference type="SUPFAM" id="SSF50249">
    <property type="entry name" value="Nucleic acid-binding proteins"/>
    <property type="match status" value="2"/>
</dbReference>
<dbReference type="InterPro" id="IPR013852">
    <property type="entry name" value="Transl_elong_P/YeiP_CS"/>
</dbReference>
<keyword evidence="4 7" id="KW-0963">Cytoplasm</keyword>
<dbReference type="NCBIfam" id="TIGR00038">
    <property type="entry name" value="efp"/>
    <property type="match status" value="1"/>
</dbReference>
<gene>
    <name evidence="7 12" type="primary">efp</name>
    <name evidence="12" type="ORF">DRJ00_05655</name>
</gene>
<dbReference type="Gene3D" id="2.30.30.30">
    <property type="match status" value="1"/>
</dbReference>
<dbReference type="PANTHER" id="PTHR30053:SF12">
    <property type="entry name" value="ELONGATION FACTOR P (EF-P) FAMILY PROTEIN"/>
    <property type="match status" value="1"/>
</dbReference>
<evidence type="ECO:0000259" key="11">
    <source>
        <dbReference type="SMART" id="SM01185"/>
    </source>
</evidence>
<organism evidence="12 13">
    <name type="scientific">Aerophobetes bacterium</name>
    <dbReference type="NCBI Taxonomy" id="2030807"/>
    <lineage>
        <taxon>Bacteria</taxon>
        <taxon>Candidatus Aerophobota</taxon>
    </lineage>
</organism>
<protein>
    <recommendedName>
        <fullName evidence="7 8">Elongation factor P</fullName>
        <shortName evidence="7">EF-P</shortName>
    </recommendedName>
</protein>
<evidence type="ECO:0000259" key="10">
    <source>
        <dbReference type="SMART" id="SM00841"/>
    </source>
</evidence>
<feature type="domain" description="Elongation factor P C-terminal" evidence="10">
    <location>
        <begin position="129"/>
        <end position="184"/>
    </location>
</feature>
<evidence type="ECO:0000256" key="5">
    <source>
        <dbReference type="ARBA" id="ARBA00022768"/>
    </source>
</evidence>
<dbReference type="InterPro" id="IPR011768">
    <property type="entry name" value="Transl_elongation_fac_P"/>
</dbReference>
<comment type="function">
    <text evidence="7">Involved in peptide bond synthesis. Stimulates efficient translation and peptide-bond synthesis on native or reconstituted 70S ribosomes in vitro. Probably functions indirectly by altering the affinity of the ribosome for aminoacyl-tRNA, thus increasing their reactivity as acceptors for peptidyl transferase.</text>
</comment>
<comment type="subcellular location">
    <subcellularLocation>
        <location evidence="1 7">Cytoplasm</location>
    </subcellularLocation>
</comment>
<dbReference type="Pfam" id="PF09285">
    <property type="entry name" value="Elong-fact-P_C"/>
    <property type="match status" value="1"/>
</dbReference>
<dbReference type="SMART" id="SM01185">
    <property type="entry name" value="EFP"/>
    <property type="match status" value="1"/>
</dbReference>
<proteinExistence type="inferred from homology"/>
<dbReference type="FunFam" id="2.40.50.140:FF:000009">
    <property type="entry name" value="Elongation factor P"/>
    <property type="match status" value="1"/>
</dbReference>
<evidence type="ECO:0000256" key="7">
    <source>
        <dbReference type="HAMAP-Rule" id="MF_00141"/>
    </source>
</evidence>
<dbReference type="InterPro" id="IPR013185">
    <property type="entry name" value="Transl_elong_KOW-like"/>
</dbReference>
<evidence type="ECO:0000256" key="8">
    <source>
        <dbReference type="NCBIfam" id="TIGR00038"/>
    </source>
</evidence>
<reference evidence="12 13" key="1">
    <citation type="submission" date="2018-06" db="EMBL/GenBank/DDBJ databases">
        <title>Extensive metabolic versatility and redundancy in microbially diverse, dynamic hydrothermal sediments.</title>
        <authorList>
            <person name="Dombrowski N."/>
            <person name="Teske A."/>
            <person name="Baker B.J."/>
        </authorList>
    </citation>
    <scope>NUCLEOTIDE SEQUENCE [LARGE SCALE GENOMIC DNA]</scope>
    <source>
        <strain evidence="12">B47_G16</strain>
    </source>
</reference>
<dbReference type="PROSITE" id="PS01275">
    <property type="entry name" value="EFP"/>
    <property type="match status" value="1"/>
</dbReference>
<accession>A0A497E3C5</accession>
<dbReference type="InterPro" id="IPR015365">
    <property type="entry name" value="Elong-fact-P_C"/>
</dbReference>
<evidence type="ECO:0000313" key="12">
    <source>
        <dbReference type="EMBL" id="RLE08813.1"/>
    </source>
</evidence>
<dbReference type="Pfam" id="PF01132">
    <property type="entry name" value="EFP"/>
    <property type="match status" value="1"/>
</dbReference>
<keyword evidence="6 7" id="KW-0648">Protein biosynthesis</keyword>
<dbReference type="FunFam" id="2.40.50.140:FF:000004">
    <property type="entry name" value="Elongation factor P"/>
    <property type="match status" value="1"/>
</dbReference>
<dbReference type="PANTHER" id="PTHR30053">
    <property type="entry name" value="ELONGATION FACTOR P"/>
    <property type="match status" value="1"/>
</dbReference>
<dbReference type="AlphaFoldDB" id="A0A497E3C5"/>
<dbReference type="NCBIfam" id="NF001810">
    <property type="entry name" value="PRK00529.1"/>
    <property type="match status" value="1"/>
</dbReference>
<dbReference type="Pfam" id="PF08207">
    <property type="entry name" value="EFP_N"/>
    <property type="match status" value="1"/>
</dbReference>